<sequence length="111" mass="12989">MLIYIITFLWILLLISLTIGITRKQDKQIIKGVIYTRAFYILLLIAEVIFTINHFNEHRYLVFLSFVMTIVAISFIDICYQRKIQGNLKTYIILLTLISILASVGLLFFIQ</sequence>
<feature type="transmembrane region" description="Helical" evidence="5">
    <location>
        <begin position="92"/>
        <end position="110"/>
    </location>
</feature>
<dbReference type="GeneID" id="74913171"/>
<dbReference type="Proteomes" id="UP000031397">
    <property type="component" value="Unassembled WGS sequence"/>
</dbReference>
<dbReference type="Pfam" id="PF07457">
    <property type="entry name" value="DUF1516"/>
    <property type="match status" value="1"/>
</dbReference>
<accession>A0A0C1LYV9</accession>
<evidence type="ECO:0000313" key="9">
    <source>
        <dbReference type="Proteomes" id="UP000327194"/>
    </source>
</evidence>
<name>A0A0C1LYV9_9LACO</name>
<evidence type="ECO:0000256" key="4">
    <source>
        <dbReference type="ARBA" id="ARBA00023136"/>
    </source>
</evidence>
<dbReference type="AlphaFoldDB" id="A0A0C1LYV9"/>
<keyword evidence="3 5" id="KW-1133">Transmembrane helix</keyword>
<feature type="transmembrane region" description="Helical" evidence="5">
    <location>
        <begin position="6"/>
        <end position="22"/>
    </location>
</feature>
<evidence type="ECO:0000256" key="5">
    <source>
        <dbReference type="SAM" id="Phobius"/>
    </source>
</evidence>
<keyword evidence="2 5" id="KW-0812">Transmembrane</keyword>
<gene>
    <name evidence="7" type="ORF">LF543_02710</name>
    <name evidence="6" type="ORF">LfDm3_0485</name>
</gene>
<evidence type="ECO:0000256" key="2">
    <source>
        <dbReference type="ARBA" id="ARBA00022692"/>
    </source>
</evidence>
<reference evidence="7 9" key="2">
    <citation type="submission" date="2019-10" db="EMBL/GenBank/DDBJ databases">
        <title>Genome sequencing of Lactobacillus fructivorans.</title>
        <authorList>
            <person name="Kim K."/>
        </authorList>
    </citation>
    <scope>NUCLEOTIDE SEQUENCE [LARGE SCALE GENOMIC DNA]</scope>
    <source>
        <strain evidence="7 9">LF543</strain>
    </source>
</reference>
<evidence type="ECO:0000313" key="7">
    <source>
        <dbReference type="EMBL" id="QFX92530.1"/>
    </source>
</evidence>
<feature type="transmembrane region" description="Helical" evidence="5">
    <location>
        <begin position="61"/>
        <end position="80"/>
    </location>
</feature>
<dbReference type="InterPro" id="IPR010899">
    <property type="entry name" value="UPF0344"/>
</dbReference>
<reference evidence="6 8" key="1">
    <citation type="submission" date="2014-06" db="EMBL/GenBank/DDBJ databases">
        <title>Functional and comparative genomic analyses of the Drosophila gut microbiota identify candidate symbiosis factors.</title>
        <authorList>
            <person name="Newell P.D."/>
            <person name="Chaston J.M."/>
            <person name="Douglas A.E."/>
        </authorList>
    </citation>
    <scope>NUCLEOTIDE SEQUENCE [LARGE SCALE GENOMIC DNA]</scope>
    <source>
        <strain evidence="6 8">DmCS_002</strain>
    </source>
</reference>
<evidence type="ECO:0000313" key="6">
    <source>
        <dbReference type="EMBL" id="KID42080.1"/>
    </source>
</evidence>
<evidence type="ECO:0000313" key="8">
    <source>
        <dbReference type="Proteomes" id="UP000031397"/>
    </source>
</evidence>
<dbReference type="KEGG" id="lfv:LF543_02710"/>
<keyword evidence="8" id="KW-1185">Reference proteome</keyword>
<evidence type="ECO:0000256" key="3">
    <source>
        <dbReference type="ARBA" id="ARBA00022989"/>
    </source>
</evidence>
<keyword evidence="1" id="KW-1003">Cell membrane</keyword>
<dbReference type="EMBL" id="CP045562">
    <property type="protein sequence ID" value="QFX92530.1"/>
    <property type="molecule type" value="Genomic_DNA"/>
</dbReference>
<dbReference type="EMBL" id="JOJZ01000010">
    <property type="protein sequence ID" value="KID42080.1"/>
    <property type="molecule type" value="Genomic_DNA"/>
</dbReference>
<feature type="transmembrane region" description="Helical" evidence="5">
    <location>
        <begin position="34"/>
        <end position="55"/>
    </location>
</feature>
<protein>
    <submittedName>
        <fullName evidence="7">DUF1516 family protein</fullName>
    </submittedName>
</protein>
<organism evidence="6 8">
    <name type="scientific">Fructilactobacillus fructivorans</name>
    <dbReference type="NCBI Taxonomy" id="1614"/>
    <lineage>
        <taxon>Bacteria</taxon>
        <taxon>Bacillati</taxon>
        <taxon>Bacillota</taxon>
        <taxon>Bacilli</taxon>
        <taxon>Lactobacillales</taxon>
        <taxon>Lactobacillaceae</taxon>
        <taxon>Fructilactobacillus</taxon>
    </lineage>
</organism>
<proteinExistence type="predicted"/>
<dbReference type="RefSeq" id="WP_010021621.1">
    <property type="nucleotide sequence ID" value="NZ_AZDS01000001.1"/>
</dbReference>
<keyword evidence="4 5" id="KW-0472">Membrane</keyword>
<dbReference type="OrthoDB" id="2313807at2"/>
<dbReference type="PATRIC" id="fig|1614.10.peg.152"/>
<evidence type="ECO:0000256" key="1">
    <source>
        <dbReference type="ARBA" id="ARBA00022475"/>
    </source>
</evidence>
<dbReference type="Proteomes" id="UP000327194">
    <property type="component" value="Chromosome"/>
</dbReference>